<feature type="region of interest" description="Disordered" evidence="1">
    <location>
        <begin position="141"/>
        <end position="168"/>
    </location>
</feature>
<evidence type="ECO:0000313" key="3">
    <source>
        <dbReference type="Proteomes" id="UP001139485"/>
    </source>
</evidence>
<dbReference type="RefSeq" id="WP_250828786.1">
    <property type="nucleotide sequence ID" value="NZ_JAMOIL010000040.1"/>
</dbReference>
<evidence type="ECO:0000256" key="1">
    <source>
        <dbReference type="SAM" id="MobiDB-lite"/>
    </source>
</evidence>
<dbReference type="EMBL" id="JAMOIL010000040">
    <property type="protein sequence ID" value="MCM0622605.1"/>
    <property type="molecule type" value="Genomic_DNA"/>
</dbReference>
<organism evidence="2 3">
    <name type="scientific">Nocardioides bruguierae</name>
    <dbReference type="NCBI Taxonomy" id="2945102"/>
    <lineage>
        <taxon>Bacteria</taxon>
        <taxon>Bacillati</taxon>
        <taxon>Actinomycetota</taxon>
        <taxon>Actinomycetes</taxon>
        <taxon>Propionibacteriales</taxon>
        <taxon>Nocardioidaceae</taxon>
        <taxon>Nocardioides</taxon>
    </lineage>
</organism>
<accession>A0A9X2DAY9</accession>
<comment type="caution">
    <text evidence="2">The sequence shown here is derived from an EMBL/GenBank/DDBJ whole genome shotgun (WGS) entry which is preliminary data.</text>
</comment>
<sequence>MIPSSSENPHARRVGCVRVADTQTIISQHITELVGLLPALHDLTTSRQRSLGFMTTSGAEAADRLAREERADRLAQPDRGQDGLGQDWLNRDHRVAGTGRIPAPGNERGVLTDVDVTYVLAWHTHRLEQHLRRNHLRVPGDEHRATRPDVQPTRPMPRPRGFIGPMPEGPATVTAATTVDTTPTTLAHRLRALVMACPSRTLLPQVDHDLRDLVDDVRLVVEGNDRVTLPWPCPWCGDHTLVQYLHDAVFVRCEANHRARRRRHPCVCPYPLCECKADPIAFRHEWHMNPTSKLQRPIEELVTRVTREKEATMAETRARDAVTAVRDLHTHVTIHAPATSCPAAHDEHFNPVEHDHEHVDTGYGDGPVCLTCPPAYVYCDECSRGRTDVHIPWPCPTLQAIDAHDPVPDPADDTQAEVMRDVLDTLANR</sequence>
<keyword evidence="3" id="KW-1185">Reference proteome</keyword>
<dbReference type="Proteomes" id="UP001139485">
    <property type="component" value="Unassembled WGS sequence"/>
</dbReference>
<dbReference type="AlphaFoldDB" id="A0A9X2DAY9"/>
<proteinExistence type="predicted"/>
<reference evidence="2" key="1">
    <citation type="submission" date="2022-05" db="EMBL/GenBank/DDBJ databases">
        <authorList>
            <person name="Tuo L."/>
        </authorList>
    </citation>
    <scope>NUCLEOTIDE SEQUENCE</scope>
    <source>
        <strain evidence="2">BSK12Z-4</strain>
    </source>
</reference>
<gene>
    <name evidence="2" type="ORF">M8330_20150</name>
</gene>
<name>A0A9X2DAY9_9ACTN</name>
<evidence type="ECO:0000313" key="2">
    <source>
        <dbReference type="EMBL" id="MCM0622605.1"/>
    </source>
</evidence>
<protein>
    <submittedName>
        <fullName evidence="2">Uncharacterized protein</fullName>
    </submittedName>
</protein>